<keyword evidence="2" id="KW-1185">Reference proteome</keyword>
<dbReference type="OrthoDB" id="3010994at2759"/>
<evidence type="ECO:0000313" key="2">
    <source>
        <dbReference type="Proteomes" id="UP001150266"/>
    </source>
</evidence>
<proteinExistence type="predicted"/>
<reference evidence="1" key="1">
    <citation type="submission" date="2022-08" db="EMBL/GenBank/DDBJ databases">
        <title>A Global Phylogenomic Analysis of the Shiitake Genus Lentinula.</title>
        <authorList>
            <consortium name="DOE Joint Genome Institute"/>
            <person name="Sierra-Patev S."/>
            <person name="Min B."/>
            <person name="Naranjo-Ortiz M."/>
            <person name="Looney B."/>
            <person name="Konkel Z."/>
            <person name="Slot J.C."/>
            <person name="Sakamoto Y."/>
            <person name="Steenwyk J.L."/>
            <person name="Rokas A."/>
            <person name="Carro J."/>
            <person name="Camarero S."/>
            <person name="Ferreira P."/>
            <person name="Molpeceres G."/>
            <person name="Ruiz-Duenas F.J."/>
            <person name="Serrano A."/>
            <person name="Henrissat B."/>
            <person name="Drula E."/>
            <person name="Hughes K.W."/>
            <person name="Mata J.L."/>
            <person name="Ishikawa N.K."/>
            <person name="Vargas-Isla R."/>
            <person name="Ushijima S."/>
            <person name="Smith C.A."/>
            <person name="Ahrendt S."/>
            <person name="Andreopoulos W."/>
            <person name="He G."/>
            <person name="Labutti K."/>
            <person name="Lipzen A."/>
            <person name="Ng V."/>
            <person name="Riley R."/>
            <person name="Sandor L."/>
            <person name="Barry K."/>
            <person name="Martinez A.T."/>
            <person name="Xiao Y."/>
            <person name="Gibbons J.G."/>
            <person name="Terashima K."/>
            <person name="Grigoriev I.V."/>
            <person name="Hibbett D.S."/>
        </authorList>
    </citation>
    <scope>NUCLEOTIDE SEQUENCE</scope>
    <source>
        <strain evidence="1">JLM2183</strain>
    </source>
</reference>
<dbReference type="EMBL" id="JAOTPV010000010">
    <property type="protein sequence ID" value="KAJ4477153.1"/>
    <property type="molecule type" value="Genomic_DNA"/>
</dbReference>
<dbReference type="AlphaFoldDB" id="A0A9W9DNC3"/>
<comment type="caution">
    <text evidence="1">The sequence shown here is derived from an EMBL/GenBank/DDBJ whole genome shotgun (WGS) entry which is preliminary data.</text>
</comment>
<evidence type="ECO:0000313" key="1">
    <source>
        <dbReference type="EMBL" id="KAJ4477153.1"/>
    </source>
</evidence>
<organism evidence="1 2">
    <name type="scientific">Lentinula aciculospora</name>
    <dbReference type="NCBI Taxonomy" id="153920"/>
    <lineage>
        <taxon>Eukaryota</taxon>
        <taxon>Fungi</taxon>
        <taxon>Dikarya</taxon>
        <taxon>Basidiomycota</taxon>
        <taxon>Agaricomycotina</taxon>
        <taxon>Agaricomycetes</taxon>
        <taxon>Agaricomycetidae</taxon>
        <taxon>Agaricales</taxon>
        <taxon>Marasmiineae</taxon>
        <taxon>Omphalotaceae</taxon>
        <taxon>Lentinula</taxon>
    </lineage>
</organism>
<gene>
    <name evidence="1" type="ORF">J3R30DRAFT_171917</name>
</gene>
<accession>A0A9W9DNC3</accession>
<sequence>MAEAARQTVRLLKSLVANLPDSSPLATAEDRINQIFKSIPELDDSDERWPVFNRRMDNLFGHDICNNNVRLINILRGPYGMDLVVGYCQHAVDGDHLLWDAAVPKFACLITELQFL</sequence>
<dbReference type="Proteomes" id="UP001150266">
    <property type="component" value="Unassembled WGS sequence"/>
</dbReference>
<name>A0A9W9DNC3_9AGAR</name>
<protein>
    <submittedName>
        <fullName evidence="1">Uncharacterized protein</fullName>
    </submittedName>
</protein>